<evidence type="ECO:0000256" key="3">
    <source>
        <dbReference type="ARBA" id="ARBA00023002"/>
    </source>
</evidence>
<dbReference type="GO" id="GO:0016491">
    <property type="term" value="F:oxidoreductase activity"/>
    <property type="evidence" value="ECO:0007669"/>
    <property type="project" value="UniProtKB-KW"/>
</dbReference>
<evidence type="ECO:0000259" key="6">
    <source>
        <dbReference type="Pfam" id="PF02754"/>
    </source>
</evidence>
<dbReference type="PANTHER" id="PTHR43255">
    <property type="entry name" value="IRON-SULFUR-BINDING OXIDOREDUCTASE FADF-RELATED-RELATED"/>
    <property type="match status" value="1"/>
</dbReference>
<evidence type="ECO:0000256" key="4">
    <source>
        <dbReference type="ARBA" id="ARBA00023004"/>
    </source>
</evidence>
<keyword evidence="2" id="KW-0479">Metal-binding</keyword>
<protein>
    <submittedName>
        <fullName evidence="7">Fe-S oxidoreductase</fullName>
    </submittedName>
</protein>
<proteinExistence type="predicted"/>
<evidence type="ECO:0000313" key="8">
    <source>
        <dbReference type="Proteomes" id="UP000018890"/>
    </source>
</evidence>
<accession>W4Q4E1</accession>
<keyword evidence="5" id="KW-0411">Iron-sulfur</keyword>
<dbReference type="GO" id="GO:0005886">
    <property type="term" value="C:plasma membrane"/>
    <property type="evidence" value="ECO:0007669"/>
    <property type="project" value="TreeGrafter"/>
</dbReference>
<keyword evidence="8" id="KW-1185">Reference proteome</keyword>
<name>W4Q4E1_9BACI</name>
<keyword evidence="4" id="KW-0408">Iron</keyword>
<keyword evidence="3" id="KW-0560">Oxidoreductase</keyword>
<comment type="caution">
    <text evidence="7">The sequence shown here is derived from an EMBL/GenBank/DDBJ whole genome shotgun (WGS) entry which is preliminary data.</text>
</comment>
<gene>
    <name evidence="7" type="ORF">JCM9140_2961</name>
</gene>
<reference evidence="7" key="1">
    <citation type="journal article" date="2014" name="Genome Announc.">
        <title>Draft Genome Sequences of Three Alkaliphilic Bacillus Strains, Bacillus wakoensis JCM 9140T, Bacillus akibai JCM 9157T, and Bacillus hemicellulosilyticus JCM 9152T.</title>
        <authorList>
            <person name="Yuki M."/>
            <person name="Oshima K."/>
            <person name="Suda W."/>
            <person name="Oshida Y."/>
            <person name="Kitamura K."/>
            <person name="Iida T."/>
            <person name="Hattori M."/>
            <person name="Ohkuma M."/>
        </authorList>
    </citation>
    <scope>NUCLEOTIDE SEQUENCE [LARGE SCALE GENOMIC DNA]</scope>
    <source>
        <strain evidence="7">JCM 9140</strain>
    </source>
</reference>
<dbReference type="Pfam" id="PF02754">
    <property type="entry name" value="CCG"/>
    <property type="match status" value="1"/>
</dbReference>
<dbReference type="GO" id="GO:0046872">
    <property type="term" value="F:metal ion binding"/>
    <property type="evidence" value="ECO:0007669"/>
    <property type="project" value="UniProtKB-KW"/>
</dbReference>
<sequence>MAELIKEGKIKPKYEVNEKIVYHDSCYLGRYNEVYEPPRDILKAIPGVEIVEMKRNRQDGMCCGAGGGLMWMEEHEGTRVNVARTEQALEVQPSMIGSGCPYCLTMLSDGTKAKEVEEEVETLDVVEILEKSLIQKEEEVVH</sequence>
<evidence type="ECO:0000256" key="1">
    <source>
        <dbReference type="ARBA" id="ARBA00022485"/>
    </source>
</evidence>
<evidence type="ECO:0000256" key="2">
    <source>
        <dbReference type="ARBA" id="ARBA00022723"/>
    </source>
</evidence>
<dbReference type="PANTHER" id="PTHR43255:SF1">
    <property type="entry name" value="IRON-SULFUR-BINDING OXIDOREDUCTASE FADF-RELATED"/>
    <property type="match status" value="1"/>
</dbReference>
<feature type="domain" description="Cysteine-rich" evidence="6">
    <location>
        <begin position="20"/>
        <end position="107"/>
    </location>
</feature>
<evidence type="ECO:0000313" key="7">
    <source>
        <dbReference type="EMBL" id="GAE26857.1"/>
    </source>
</evidence>
<evidence type="ECO:0000256" key="5">
    <source>
        <dbReference type="ARBA" id="ARBA00023014"/>
    </source>
</evidence>
<dbReference type="InterPro" id="IPR004017">
    <property type="entry name" value="Cys_rich_dom"/>
</dbReference>
<dbReference type="STRING" id="1236970.JCM9140_2961"/>
<dbReference type="InterPro" id="IPR051460">
    <property type="entry name" value="HdrC_iron-sulfur_subunit"/>
</dbReference>
<dbReference type="AlphaFoldDB" id="W4Q4E1"/>
<dbReference type="EMBL" id="BAUT01000033">
    <property type="protein sequence ID" value="GAE26857.1"/>
    <property type="molecule type" value="Genomic_DNA"/>
</dbReference>
<dbReference type="Proteomes" id="UP000018890">
    <property type="component" value="Unassembled WGS sequence"/>
</dbReference>
<keyword evidence="1" id="KW-0004">4Fe-4S</keyword>
<dbReference type="GO" id="GO:0051539">
    <property type="term" value="F:4 iron, 4 sulfur cluster binding"/>
    <property type="evidence" value="ECO:0007669"/>
    <property type="project" value="UniProtKB-KW"/>
</dbReference>
<organism evidence="7 8">
    <name type="scientific">Halalkalibacter wakoensis JCM 9140</name>
    <dbReference type="NCBI Taxonomy" id="1236970"/>
    <lineage>
        <taxon>Bacteria</taxon>
        <taxon>Bacillati</taxon>
        <taxon>Bacillota</taxon>
        <taxon>Bacilli</taxon>
        <taxon>Bacillales</taxon>
        <taxon>Bacillaceae</taxon>
        <taxon>Halalkalibacter</taxon>
    </lineage>
</organism>